<dbReference type="InterPro" id="IPR013587">
    <property type="entry name" value="Nitrate/nitrite_sensing"/>
</dbReference>
<dbReference type="GeneID" id="99868956"/>
<protein>
    <submittedName>
        <fullName evidence="2">Transcriptional regulator</fullName>
    </submittedName>
</protein>
<keyword evidence="2" id="KW-0614">Plasmid</keyword>
<accession>A0ABN6DRH4</accession>
<dbReference type="InterPro" id="IPR005561">
    <property type="entry name" value="ANTAR"/>
</dbReference>
<sequence>MRATTPSPLMYLTASRQCEIANLRNLLHTGHLTAIISQLIHELQRERGASNIWLCSQGRMFGDELPQRARQVSQIIASMMAKLPAIPSPENASQGSSRVFSRIASAIYALSELPALRDAIRQFTLSHAQAMAQFNHIIRQLLNLAFEMIDTASDPEVSRALIAMFSFIQGKELAGQERATGSAGYAAGEFSQEQSERMVALIGAQERCFSSFSQFADEENLQRWRSIATCDSDVERLRRIACTRTTPEAGGTEMALRWYQLMTRRIDGLKVIEDGLAHHLTRCCHDSIRRAETRREEQEEDIHQAVSGLENRSAYSVYVAGRDGFQQEVQQLDSGGLTPQLGRSVLELVQAQSERLQAQDNELAAMRATLNERKQIDQAKVLLMRHHNYNEEQAWQTLRKMAMDQNRRIADVAIALLSVAAAFTSRAE</sequence>
<evidence type="ECO:0000313" key="3">
    <source>
        <dbReference type="Proteomes" id="UP000677515"/>
    </source>
</evidence>
<dbReference type="PROSITE" id="PS50921">
    <property type="entry name" value="ANTAR"/>
    <property type="match status" value="1"/>
</dbReference>
<dbReference type="RefSeq" id="WP_159338408.1">
    <property type="nucleotide sequence ID" value="NZ_AP024330.1"/>
</dbReference>
<feature type="domain" description="ANTAR" evidence="1">
    <location>
        <begin position="356"/>
        <end position="417"/>
    </location>
</feature>
<dbReference type="SMART" id="SM01012">
    <property type="entry name" value="ANTAR"/>
    <property type="match status" value="1"/>
</dbReference>
<dbReference type="EMBL" id="AP024330">
    <property type="protein sequence ID" value="BCQ37306.1"/>
    <property type="molecule type" value="Genomic_DNA"/>
</dbReference>
<geneLocation type="plasmid" evidence="2 3">
    <name>pERA53</name>
</geneLocation>
<reference evidence="2 3" key="1">
    <citation type="submission" date="2021-01" db="EMBL/GenBank/DDBJ databases">
        <title>Complete genome sequence of Erwinia rhapontici MAFF 311153.</title>
        <authorList>
            <person name="Morohoshi T."/>
            <person name="Someya N."/>
        </authorList>
    </citation>
    <scope>NUCLEOTIDE SEQUENCE [LARGE SCALE GENOMIC DNA]</scope>
    <source>
        <strain evidence="2 3">MAFF 311153</strain>
        <plasmid evidence="2 3">pERA53</plasmid>
    </source>
</reference>
<keyword evidence="3" id="KW-1185">Reference proteome</keyword>
<dbReference type="Pfam" id="PF03861">
    <property type="entry name" value="ANTAR"/>
    <property type="match status" value="1"/>
</dbReference>
<evidence type="ECO:0000313" key="2">
    <source>
        <dbReference type="EMBL" id="BCQ37306.1"/>
    </source>
</evidence>
<gene>
    <name evidence="2" type="ORF">ERHA53_46490</name>
</gene>
<name>A0ABN6DRH4_ERWRD</name>
<dbReference type="Gene3D" id="1.10.10.10">
    <property type="entry name" value="Winged helix-like DNA-binding domain superfamily/Winged helix DNA-binding domain"/>
    <property type="match status" value="1"/>
</dbReference>
<dbReference type="InterPro" id="IPR036388">
    <property type="entry name" value="WH-like_DNA-bd_sf"/>
</dbReference>
<evidence type="ECO:0000259" key="1">
    <source>
        <dbReference type="PROSITE" id="PS50921"/>
    </source>
</evidence>
<proteinExistence type="predicted"/>
<dbReference type="SUPFAM" id="SSF52172">
    <property type="entry name" value="CheY-like"/>
    <property type="match status" value="1"/>
</dbReference>
<organism evidence="2 3">
    <name type="scientific">Erwinia rhapontici</name>
    <name type="common">Pectobacterium rhapontici</name>
    <dbReference type="NCBI Taxonomy" id="55212"/>
    <lineage>
        <taxon>Bacteria</taxon>
        <taxon>Pseudomonadati</taxon>
        <taxon>Pseudomonadota</taxon>
        <taxon>Gammaproteobacteria</taxon>
        <taxon>Enterobacterales</taxon>
        <taxon>Erwiniaceae</taxon>
        <taxon>Erwinia</taxon>
    </lineage>
</organism>
<dbReference type="Pfam" id="PF08376">
    <property type="entry name" value="NIT"/>
    <property type="match status" value="1"/>
</dbReference>
<dbReference type="Proteomes" id="UP000677515">
    <property type="component" value="Plasmid pERA53"/>
</dbReference>
<dbReference type="InterPro" id="IPR011006">
    <property type="entry name" value="CheY-like_superfamily"/>
</dbReference>